<evidence type="ECO:0000313" key="2">
    <source>
        <dbReference type="Proteomes" id="UP000612329"/>
    </source>
</evidence>
<comment type="caution">
    <text evidence="1">The sequence shown here is derived from an EMBL/GenBank/DDBJ whole genome shotgun (WGS) entry which is preliminary data.</text>
</comment>
<reference evidence="1" key="2">
    <citation type="submission" date="2020-09" db="EMBL/GenBank/DDBJ databases">
        <authorList>
            <person name="Sun Q."/>
            <person name="Ohkuma M."/>
        </authorList>
    </citation>
    <scope>NUCLEOTIDE SEQUENCE</scope>
    <source>
        <strain evidence="1">JCM 12862</strain>
    </source>
</reference>
<dbReference type="SUPFAM" id="SSF55729">
    <property type="entry name" value="Acyl-CoA N-acyltransferases (Nat)"/>
    <property type="match status" value="1"/>
</dbReference>
<accession>A0A8J3BG54</accession>
<gene>
    <name evidence="1" type="ORF">GCM10007962_11400</name>
</gene>
<reference evidence="1" key="1">
    <citation type="journal article" date="2014" name="Int. J. Syst. Evol. Microbiol.">
        <title>Complete genome sequence of Corynebacterium casei LMG S-19264T (=DSM 44701T), isolated from a smear-ripened cheese.</title>
        <authorList>
            <consortium name="US DOE Joint Genome Institute (JGI-PGF)"/>
            <person name="Walter F."/>
            <person name="Albersmeier A."/>
            <person name="Kalinowski J."/>
            <person name="Ruckert C."/>
        </authorList>
    </citation>
    <scope>NUCLEOTIDE SEQUENCE</scope>
    <source>
        <strain evidence="1">JCM 12862</strain>
    </source>
</reference>
<dbReference type="AlphaFoldDB" id="A0A8J3BG54"/>
<dbReference type="EMBL" id="BMNR01000002">
    <property type="protein sequence ID" value="GGK18940.1"/>
    <property type="molecule type" value="Genomic_DNA"/>
</dbReference>
<dbReference type="RefSeq" id="WP_188650871.1">
    <property type="nucleotide sequence ID" value="NZ_BMNR01000002.1"/>
</dbReference>
<dbReference type="Gene3D" id="3.40.630.30">
    <property type="match status" value="1"/>
</dbReference>
<name>A0A8J3BG54_9FLAO</name>
<evidence type="ECO:0000313" key="1">
    <source>
        <dbReference type="EMBL" id="GGK18940.1"/>
    </source>
</evidence>
<sequence length="233" mass="27592">MTEKDIRKHIDHLNKGTADESIFTRQISANVDVAKVWTEQPKPSNNIIGNFGSYRFFFIKDASNKYIGVVLDMYRDLHWYIMPKYRKKGYLTKALQESVLPYIFYDDRETQRITIKRGSINEENYLNSKSVATKLGFNPVNNSESEFELKKTDFDWSKENLQEVNNVVSPQRFETLKKRAFFAYKTLYKISDELLMSVDDDKELMEVAEEVKKYTWKIENLEWEQNKENCNGK</sequence>
<keyword evidence="2" id="KW-1185">Reference proteome</keyword>
<proteinExistence type="predicted"/>
<dbReference type="Proteomes" id="UP000612329">
    <property type="component" value="Unassembled WGS sequence"/>
</dbReference>
<protein>
    <submittedName>
        <fullName evidence="1">Uncharacterized protein</fullName>
    </submittedName>
</protein>
<organism evidence="1 2">
    <name type="scientific">Yeosuana aromativorans</name>
    <dbReference type="NCBI Taxonomy" id="288019"/>
    <lineage>
        <taxon>Bacteria</taxon>
        <taxon>Pseudomonadati</taxon>
        <taxon>Bacteroidota</taxon>
        <taxon>Flavobacteriia</taxon>
        <taxon>Flavobacteriales</taxon>
        <taxon>Flavobacteriaceae</taxon>
        <taxon>Yeosuana</taxon>
    </lineage>
</organism>
<dbReference type="InterPro" id="IPR016181">
    <property type="entry name" value="Acyl_CoA_acyltransferase"/>
</dbReference>